<dbReference type="GO" id="GO:0008380">
    <property type="term" value="P:RNA splicing"/>
    <property type="evidence" value="ECO:0007669"/>
    <property type="project" value="UniProtKB-KW"/>
</dbReference>
<evidence type="ECO:0000256" key="5">
    <source>
        <dbReference type="ARBA" id="ARBA00004477"/>
    </source>
</evidence>
<dbReference type="CDD" id="cd01720">
    <property type="entry name" value="Sm_D2"/>
    <property type="match status" value="1"/>
</dbReference>
<evidence type="ECO:0000256" key="29">
    <source>
        <dbReference type="ARBA" id="ARBA00023136"/>
    </source>
</evidence>
<keyword evidence="12" id="KW-1134">Transmembrane beta strand</keyword>
<feature type="transmembrane region" description="Helical" evidence="38">
    <location>
        <begin position="1656"/>
        <end position="1677"/>
    </location>
</feature>
<dbReference type="GO" id="GO:0006397">
    <property type="term" value="P:mRNA processing"/>
    <property type="evidence" value="ECO:0007669"/>
    <property type="project" value="UniProtKB-KW"/>
</dbReference>
<dbReference type="Gene3D" id="3.40.50.2300">
    <property type="match status" value="1"/>
</dbReference>
<dbReference type="PANTHER" id="PTHR43719:SF51">
    <property type="entry name" value="HISTIDINE KINASE 4"/>
    <property type="match status" value="1"/>
</dbReference>
<dbReference type="SMART" id="SM01079">
    <property type="entry name" value="CHASE"/>
    <property type="match status" value="1"/>
</dbReference>
<evidence type="ECO:0000256" key="2">
    <source>
        <dbReference type="ARBA" id="ARBA00004123"/>
    </source>
</evidence>
<dbReference type="SMART" id="SM00387">
    <property type="entry name" value="HATPase_c"/>
    <property type="match status" value="1"/>
</dbReference>
<comment type="similarity">
    <text evidence="7">Belongs to the CCC1 family.</text>
</comment>
<evidence type="ECO:0000256" key="26">
    <source>
        <dbReference type="ARBA" id="ARBA00023065"/>
    </source>
</evidence>
<dbReference type="InterPro" id="IPR023614">
    <property type="entry name" value="Porin_dom_sf"/>
</dbReference>
<dbReference type="GO" id="GO:0046930">
    <property type="term" value="C:pore complex"/>
    <property type="evidence" value="ECO:0007669"/>
    <property type="project" value="UniProtKB-KW"/>
</dbReference>
<dbReference type="CDD" id="cd00082">
    <property type="entry name" value="HisKA"/>
    <property type="match status" value="1"/>
</dbReference>
<feature type="transmembrane region" description="Helical" evidence="38">
    <location>
        <begin position="1552"/>
        <end position="1576"/>
    </location>
</feature>
<keyword evidence="44" id="KW-1185">Reference proteome</keyword>
<dbReference type="CDD" id="cd16922">
    <property type="entry name" value="HATPase_EvgS-ArcB-TorS-like"/>
    <property type="match status" value="1"/>
</dbReference>
<evidence type="ECO:0000256" key="8">
    <source>
        <dbReference type="ARBA" id="ARBA00008146"/>
    </source>
</evidence>
<dbReference type="SUPFAM" id="SSF50182">
    <property type="entry name" value="Sm-like ribonucleoproteins"/>
    <property type="match status" value="1"/>
</dbReference>
<keyword evidence="30" id="KW-0675">Receptor</keyword>
<evidence type="ECO:0000256" key="17">
    <source>
        <dbReference type="ARBA" id="ARBA00022664"/>
    </source>
</evidence>
<name>A0A445DNI5_ARAHY</name>
<evidence type="ECO:0000256" key="36">
    <source>
        <dbReference type="ARBA" id="ARBA00058612"/>
    </source>
</evidence>
<feature type="domain" description="CHASE" evidence="41">
    <location>
        <begin position="119"/>
        <end position="331"/>
    </location>
</feature>
<evidence type="ECO:0000256" key="22">
    <source>
        <dbReference type="ARBA" id="ARBA00022824"/>
    </source>
</evidence>
<dbReference type="Gene3D" id="1.10.287.130">
    <property type="match status" value="1"/>
</dbReference>
<comment type="caution">
    <text evidence="43">The sequence shown here is derived from an EMBL/GenBank/DDBJ whole genome shotgun (WGS) entry which is preliminary data.</text>
</comment>
<dbReference type="EC" id="2.7.13.3" evidence="10"/>
<dbReference type="FunFam" id="3.30.450.350:FF:000001">
    <property type="entry name" value="Histidine kinase 4"/>
    <property type="match status" value="1"/>
</dbReference>
<evidence type="ECO:0000256" key="25">
    <source>
        <dbReference type="ARBA" id="ARBA00022990"/>
    </source>
</evidence>
<dbReference type="SUPFAM" id="SSF52172">
    <property type="entry name" value="CheY-like"/>
    <property type="match status" value="2"/>
</dbReference>
<comment type="catalytic activity">
    <reaction evidence="35">
        <text>Fe(2+)(in) = Fe(2+)(out)</text>
        <dbReference type="Rhea" id="RHEA:28486"/>
        <dbReference type="ChEBI" id="CHEBI:29033"/>
    </reaction>
    <physiologicalReaction direction="left-to-right" evidence="35">
        <dbReference type="Rhea" id="RHEA:28487"/>
    </physiologicalReaction>
</comment>
<evidence type="ECO:0000256" key="20">
    <source>
        <dbReference type="ARBA" id="ARBA00022777"/>
    </source>
</evidence>
<dbReference type="Proteomes" id="UP000289738">
    <property type="component" value="Chromosome A03"/>
</dbReference>
<evidence type="ECO:0000256" key="38">
    <source>
        <dbReference type="SAM" id="Phobius"/>
    </source>
</evidence>
<evidence type="ECO:0000256" key="3">
    <source>
        <dbReference type="ARBA" id="ARBA00004128"/>
    </source>
</evidence>
<evidence type="ECO:0000256" key="24">
    <source>
        <dbReference type="ARBA" id="ARBA00022989"/>
    </source>
</evidence>
<keyword evidence="29 38" id="KW-0472">Membrane</keyword>
<dbReference type="EMBL" id="SDMP01000003">
    <property type="protein sequence ID" value="RYR64711.1"/>
    <property type="molecule type" value="Genomic_DNA"/>
</dbReference>
<dbReference type="PROSITE" id="PS50110">
    <property type="entry name" value="RESPONSE_REGULATORY"/>
    <property type="match status" value="2"/>
</dbReference>
<dbReference type="InterPro" id="IPR003594">
    <property type="entry name" value="HATPase_dom"/>
</dbReference>
<evidence type="ECO:0000256" key="35">
    <source>
        <dbReference type="ARBA" id="ARBA00044464"/>
    </source>
</evidence>
<dbReference type="GO" id="GO:0030532">
    <property type="term" value="C:small nuclear ribonucleoprotein complex"/>
    <property type="evidence" value="ECO:0007669"/>
    <property type="project" value="InterPro"/>
</dbReference>
<dbReference type="InterPro" id="IPR050956">
    <property type="entry name" value="2C_system_His_kinase"/>
</dbReference>
<evidence type="ECO:0000256" key="30">
    <source>
        <dbReference type="ARBA" id="ARBA00023170"/>
    </source>
</evidence>
<dbReference type="Gene3D" id="6.10.250.1190">
    <property type="match status" value="1"/>
</dbReference>
<keyword evidence="19 38" id="KW-0812">Transmembrane</keyword>
<dbReference type="Pfam" id="PF00512">
    <property type="entry name" value="HisKA"/>
    <property type="match status" value="1"/>
</dbReference>
<dbReference type="GO" id="GO:0043424">
    <property type="term" value="F:protein histidine kinase binding"/>
    <property type="evidence" value="ECO:0007669"/>
    <property type="project" value="UniProtKB-ARBA"/>
</dbReference>
<keyword evidence="14" id="KW-0410">Iron transport</keyword>
<dbReference type="CDD" id="cd17546">
    <property type="entry name" value="REC_hyHK_CKI1_RcsC-like"/>
    <property type="match status" value="1"/>
</dbReference>
<dbReference type="InterPro" id="IPR036890">
    <property type="entry name" value="HATPase_C_sf"/>
</dbReference>
<dbReference type="GO" id="GO:0005789">
    <property type="term" value="C:endoplasmic reticulum membrane"/>
    <property type="evidence" value="ECO:0007669"/>
    <property type="project" value="UniProtKB-SubCell"/>
</dbReference>
<keyword evidence="20" id="KW-0418">Kinase</keyword>
<dbReference type="Gene3D" id="2.30.30.100">
    <property type="match status" value="1"/>
</dbReference>
<feature type="transmembrane region" description="Helical" evidence="38">
    <location>
        <begin position="46"/>
        <end position="67"/>
    </location>
</feature>
<dbReference type="InterPro" id="IPR037930">
    <property type="entry name" value="Tom40"/>
</dbReference>
<sequence>MGLGLKMKIQEMQMVMQKHHVPVALRMHEQNGSQKRKYTLIQKNRALIPLFLLLWTLVMAYFCWFIFNKMDADAKVRRKEGLESQCDQRARMLQDQFSVSVNHVHALAILVSTFHYYRHPSAIDQETFAEYTARTAFERPLLSGVAYAQRVVHSERERFEKQHGWIIKTMEREPSQLRDEYAPVIFAQETLSYLESLDMMSGKEDRENILRARATGKAVLTSPFRLLGSHHLGVVLTFPVYKSKLPPNPTLEERIKATAGYVGGSFDVESLVENLLGQLAGNQAILVNVYDVTNSSTHLIMYGSQNEKGDMSLVHESNLDFGDPYRNHTMICRYHQKAPTNWMALTTVFLSFVILLLIGYILYGAGIHIVKVEDDYQEMEELKVLAEAADVAKSQFLATVSHEIRTPMNGILGMLGLLLDTELTSTQRDYAQTAQACGKALITLINEVLDRAKIEAGKLELEAVPFDIRSILDDVLSLFSEKSRHKGLELAVFVSDKVPDIVMGDPGRFRQIITNLVGNSVKFTERGHIFVKVHLAESRKPTMNGTCETYQNGETDEVGHISGGCNSKTLSGCEAADERNNWDNFKHLIADEEFLFDGLVKKVASSECYEQVTLMVCVEDTGIGIPFSAQDRIFMPFVQADSSTSRHYGGTGIGLSISKCLVELMGGQINFISRPQVGSTFSFTANFGTFNKNSKTDVKKLNVEDLPSSFRGLKAIVVDGKPVRAAVTRYHLTRLGIQAKVANHIKKVVLLCGKNGSLTSGLFQPDIVLVEKDSWFSGEDGVFNIWQLDWKKNGHMLKIPQMILLATNISNAEFDRAKATGFSDTVIMKPLRASMVAACLQQVLGMGKKRQLGKDMPNGSTFLKSLLCGKKMLVVDDNIVNRRVAAGALKKFGADVKCAESGKVALEMLQLPHNFDACFMDIQMPEMDGFEATRRIRMMESKANEQLTNGDEHPHLPILAMTADVIHATYEECLKCGMDGYVSKPFEEENLYQAVANFHHAYGAVTVGLVFSFPIKLLSLDRIWLLYSEGRFSFAPHTSHLTPHSAPTMAQAPPTDTKLDEKVDYFNLPCPIPFEELHLSLRPELFEGMRFDFTKMLNQKFSLNHSVSMGPTEIPSQSTETIKIPTANYEFGATFIDHPRLMLFGRILTDGRLNARVKCDVSENLTLKANAQLTNEPHMSQGMVNFDYKGKDYRSQFQLGNGALLGASYIQSVTRNLSLGAEVFWAGQHRKSGVGYAARYNTDKWVATAQVASTGMVLASYVQKVSEKVSLASELMCNYLSRDVTASFGYDYILRQCRLRGKIDSNGCCAAFLEERLNMGLNFILSAELDHKKKDYKFGFALLEEFCNCISFLLNMSRPMEEDTSKTEEEEFNTGPLSVLMMSVKNNTQVLINCRNNKKLLGRVRAFDRHCNMVLENVPKTGKGKKKAQPVNKDRFISKMFLRGDSVIILPTDVGLLMLIATAPKVRVNKALFGSKDHILTFTEQKQRCKMGDHENGIRLEPERQKLLNEHSEKHFTAGEIVRDIIIGVSDGLTVPFALAAGLSGANATSSIVLTAGIAEVAAGAISMGLGGYLAAKSESDHYKRELKREQEEIITVPDTEAAEVAEILAQYGIEAHEYGPVVSALRKNPQAWLDFMMKFELGLEKPDPRRALHSAMTIAIAYILGGIVPLIPYMFIPNAAEAVVISVVVTLFALLVFGYAKGYFTGNRPFRSAFETTLIGAIASAAAFGLAKAFHT</sequence>
<dbReference type="SUPFAM" id="SSF47384">
    <property type="entry name" value="Homodimeric domain of signal transducing histidine kinase"/>
    <property type="match status" value="1"/>
</dbReference>
<evidence type="ECO:0000256" key="9">
    <source>
        <dbReference type="ARBA" id="ARBA00010510"/>
    </source>
</evidence>
<dbReference type="InterPro" id="IPR006189">
    <property type="entry name" value="CHASE_dom"/>
</dbReference>
<proteinExistence type="inferred from homology"/>
<keyword evidence="27" id="KW-0626">Porin</keyword>
<keyword evidence="21" id="KW-1000">Mitochondrion outer membrane</keyword>
<keyword evidence="28" id="KW-0496">Mitochondrion</keyword>
<dbReference type="Pfam" id="PF01423">
    <property type="entry name" value="LSM"/>
    <property type="match status" value="1"/>
</dbReference>
<dbReference type="InterPro" id="IPR027248">
    <property type="entry name" value="Sm_D2"/>
</dbReference>
<dbReference type="InterPro" id="IPR001163">
    <property type="entry name" value="Sm_dom_euk/arc"/>
</dbReference>
<evidence type="ECO:0000256" key="23">
    <source>
        <dbReference type="ARBA" id="ARBA00022927"/>
    </source>
</evidence>
<comment type="function">
    <text evidence="36">Central component of the receptor complex responsible for the recognition and translocation of cytosolically synthesized mitochondrial preproteins. Together with TOM22 functions as the transit peptide receptor at the surface of the mitochondrion outer membrane and facilitates the movement of preproteins into the translocation pore. Directly involved in the pore formation.</text>
</comment>
<dbReference type="SMART" id="SM00388">
    <property type="entry name" value="HisKA"/>
    <property type="match status" value="1"/>
</dbReference>
<dbReference type="SMART" id="SM00448">
    <property type="entry name" value="REC"/>
    <property type="match status" value="1"/>
</dbReference>
<dbReference type="FunFam" id="1.10.287.130:FF:000015">
    <property type="entry name" value="Histidine kinase 4"/>
    <property type="match status" value="1"/>
</dbReference>
<dbReference type="GO" id="GO:0015288">
    <property type="term" value="F:porin activity"/>
    <property type="evidence" value="ECO:0007669"/>
    <property type="project" value="UniProtKB-KW"/>
</dbReference>
<evidence type="ECO:0000256" key="1">
    <source>
        <dbReference type="ARBA" id="ARBA00000085"/>
    </source>
</evidence>
<feature type="modified residue" description="4-aspartylphosphate" evidence="37">
    <location>
        <position position="921"/>
    </location>
</feature>
<keyword evidence="17" id="KW-0507">mRNA processing</keyword>
<dbReference type="SUPFAM" id="SSF55874">
    <property type="entry name" value="ATPase domain of HSP90 chaperone/DNA topoisomerase II/histidine kinase"/>
    <property type="match status" value="1"/>
</dbReference>
<organism evidence="43 44">
    <name type="scientific">Arachis hypogaea</name>
    <name type="common">Peanut</name>
    <dbReference type="NCBI Taxonomy" id="3818"/>
    <lineage>
        <taxon>Eukaryota</taxon>
        <taxon>Viridiplantae</taxon>
        <taxon>Streptophyta</taxon>
        <taxon>Embryophyta</taxon>
        <taxon>Tracheophyta</taxon>
        <taxon>Spermatophyta</taxon>
        <taxon>Magnoliopsida</taxon>
        <taxon>eudicotyledons</taxon>
        <taxon>Gunneridae</taxon>
        <taxon>Pentapetalae</taxon>
        <taxon>rosids</taxon>
        <taxon>fabids</taxon>
        <taxon>Fabales</taxon>
        <taxon>Fabaceae</taxon>
        <taxon>Papilionoideae</taxon>
        <taxon>50 kb inversion clade</taxon>
        <taxon>dalbergioids sensu lato</taxon>
        <taxon>Dalbergieae</taxon>
        <taxon>Pterocarpus clade</taxon>
        <taxon>Arachis</taxon>
    </lineage>
</organism>
<dbReference type="FunFam" id="2.30.30.100:FF:000020">
    <property type="entry name" value="Small nuclear ribonucleoprotein Sm D2"/>
    <property type="match status" value="1"/>
</dbReference>
<evidence type="ECO:0000256" key="19">
    <source>
        <dbReference type="ARBA" id="ARBA00022692"/>
    </source>
</evidence>
<dbReference type="GO" id="GO:0005741">
    <property type="term" value="C:mitochondrial outer membrane"/>
    <property type="evidence" value="ECO:0007669"/>
    <property type="project" value="UniProtKB-SubCell"/>
</dbReference>
<dbReference type="GO" id="GO:0048509">
    <property type="term" value="P:regulation of meristem development"/>
    <property type="evidence" value="ECO:0007669"/>
    <property type="project" value="UniProtKB-ARBA"/>
</dbReference>
<feature type="domain" description="Histidine kinase" evidence="39">
    <location>
        <begin position="399"/>
        <end position="689"/>
    </location>
</feature>
<evidence type="ECO:0000256" key="28">
    <source>
        <dbReference type="ARBA" id="ARBA00023128"/>
    </source>
</evidence>
<dbReference type="GO" id="GO:0048831">
    <property type="term" value="P:regulation of shoot system development"/>
    <property type="evidence" value="ECO:0007669"/>
    <property type="project" value="UniProtKB-ARBA"/>
</dbReference>
<evidence type="ECO:0000256" key="14">
    <source>
        <dbReference type="ARBA" id="ARBA00022496"/>
    </source>
</evidence>
<evidence type="ECO:0000256" key="18">
    <source>
        <dbReference type="ARBA" id="ARBA00022679"/>
    </source>
</evidence>
<dbReference type="InterPro" id="IPR008217">
    <property type="entry name" value="Ccc1_fam"/>
</dbReference>
<dbReference type="Pfam" id="PF00072">
    <property type="entry name" value="Response_reg"/>
    <property type="match status" value="1"/>
</dbReference>
<evidence type="ECO:0000313" key="43">
    <source>
        <dbReference type="EMBL" id="RYR64711.1"/>
    </source>
</evidence>
<dbReference type="GO" id="GO:0008320">
    <property type="term" value="F:protein transmembrane transporter activity"/>
    <property type="evidence" value="ECO:0007669"/>
    <property type="project" value="InterPro"/>
</dbReference>
<dbReference type="Gene3D" id="2.40.160.10">
    <property type="entry name" value="Porin"/>
    <property type="match status" value="1"/>
</dbReference>
<feature type="domain" description="Response regulatory" evidence="40">
    <location>
        <begin position="871"/>
        <end position="999"/>
    </location>
</feature>
<keyword evidence="22" id="KW-0256">Endoplasmic reticulum</keyword>
<reference evidence="43 44" key="1">
    <citation type="submission" date="2019-01" db="EMBL/GenBank/DDBJ databases">
        <title>Sequencing of cultivated peanut Arachis hypogaea provides insights into genome evolution and oil improvement.</title>
        <authorList>
            <person name="Chen X."/>
        </authorList>
    </citation>
    <scope>NUCLEOTIDE SEQUENCE [LARGE SCALE GENOMIC DNA]</scope>
    <source>
        <strain evidence="44">cv. Fuhuasheng</strain>
        <tissue evidence="43">Leaves</tissue>
    </source>
</reference>
<dbReference type="InterPro" id="IPR003661">
    <property type="entry name" value="HisK_dim/P_dom"/>
</dbReference>
<dbReference type="GO" id="GO:1901701">
    <property type="term" value="P:cellular response to oxygen-containing compound"/>
    <property type="evidence" value="ECO:0007669"/>
    <property type="project" value="UniProtKB-ARBA"/>
</dbReference>
<evidence type="ECO:0000259" key="39">
    <source>
        <dbReference type="PROSITE" id="PS50109"/>
    </source>
</evidence>
<dbReference type="InterPro" id="IPR010920">
    <property type="entry name" value="LSM_dom_sf"/>
</dbReference>
<feature type="transmembrane region" description="Helical" evidence="38">
    <location>
        <begin position="1683"/>
        <end position="1701"/>
    </location>
</feature>
<dbReference type="Pfam" id="PF24896">
    <property type="entry name" value="Receiver_CRE1"/>
    <property type="match status" value="1"/>
</dbReference>
<keyword evidence="16" id="KW-0926">Vacuole</keyword>
<keyword evidence="25" id="KW-0007">Acetylation</keyword>
<dbReference type="GO" id="GO:0009414">
    <property type="term" value="P:response to water deprivation"/>
    <property type="evidence" value="ECO:0007669"/>
    <property type="project" value="UniProtKB-ARBA"/>
</dbReference>
<dbReference type="InterPro" id="IPR042240">
    <property type="entry name" value="CHASE_sf"/>
</dbReference>
<dbReference type="GO" id="GO:0005384">
    <property type="term" value="F:manganese ion transmembrane transporter activity"/>
    <property type="evidence" value="ECO:0007669"/>
    <property type="project" value="InterPro"/>
</dbReference>
<keyword evidence="14" id="KW-0408">Iron</keyword>
<dbReference type="GO" id="GO:0009884">
    <property type="term" value="F:cytokinin receptor activity"/>
    <property type="evidence" value="ECO:0007669"/>
    <property type="project" value="UniProtKB-ARBA"/>
</dbReference>
<dbReference type="GO" id="GO:0033554">
    <property type="term" value="P:cellular response to stress"/>
    <property type="evidence" value="ECO:0007669"/>
    <property type="project" value="UniProtKB-ARBA"/>
</dbReference>
<dbReference type="GO" id="GO:0006826">
    <property type="term" value="P:iron ion transport"/>
    <property type="evidence" value="ECO:0007669"/>
    <property type="project" value="UniProtKB-KW"/>
</dbReference>
<keyword evidence="32" id="KW-0539">Nucleus</keyword>
<dbReference type="InterPro" id="IPR011006">
    <property type="entry name" value="CheY-like_superfamily"/>
</dbReference>
<evidence type="ECO:0000256" key="34">
    <source>
        <dbReference type="ARBA" id="ARBA00033125"/>
    </source>
</evidence>
<dbReference type="Pfam" id="PF01988">
    <property type="entry name" value="VIT1"/>
    <property type="match status" value="1"/>
</dbReference>
<keyword evidence="24 38" id="KW-1133">Transmembrane helix</keyword>
<keyword evidence="23" id="KW-0653">Protein transport</keyword>
<evidence type="ECO:0000259" key="41">
    <source>
        <dbReference type="PROSITE" id="PS50839"/>
    </source>
</evidence>
<evidence type="ECO:0000256" key="11">
    <source>
        <dbReference type="ARBA" id="ARBA00022448"/>
    </source>
</evidence>
<evidence type="ECO:0000256" key="12">
    <source>
        <dbReference type="ARBA" id="ARBA00022452"/>
    </source>
</evidence>
<dbReference type="GO" id="GO:0005829">
    <property type="term" value="C:cytosol"/>
    <property type="evidence" value="ECO:0007669"/>
    <property type="project" value="UniProtKB-SubCell"/>
</dbReference>
<dbReference type="GO" id="GO:0030150">
    <property type="term" value="P:protein import into mitochondrial matrix"/>
    <property type="evidence" value="ECO:0007669"/>
    <property type="project" value="InterPro"/>
</dbReference>
<comment type="caution">
    <text evidence="37">Lacks conserved residue(s) required for the propagation of feature annotation.</text>
</comment>
<keyword evidence="15 37" id="KW-0597">Phosphoprotein</keyword>
<dbReference type="PROSITE" id="PS52002">
    <property type="entry name" value="SM"/>
    <property type="match status" value="1"/>
</dbReference>
<dbReference type="Gene3D" id="3.30.450.350">
    <property type="entry name" value="CHASE domain"/>
    <property type="match status" value="1"/>
</dbReference>
<dbReference type="GO" id="GO:0006970">
    <property type="term" value="P:response to osmotic stress"/>
    <property type="evidence" value="ECO:0007669"/>
    <property type="project" value="UniProtKB-ARBA"/>
</dbReference>
<keyword evidence="31" id="KW-0508">mRNA splicing</keyword>
<dbReference type="InterPro" id="IPR027246">
    <property type="entry name" value="Porin_Euk/Tom40"/>
</dbReference>
<keyword evidence="13" id="KW-0963">Cytoplasm</keyword>
<comment type="catalytic activity">
    <reaction evidence="1">
        <text>ATP + protein L-histidine = ADP + protein N-phospho-L-histidine.</text>
        <dbReference type="EC" id="2.7.13.3"/>
    </reaction>
</comment>
<evidence type="ECO:0000256" key="7">
    <source>
        <dbReference type="ARBA" id="ARBA00007049"/>
    </source>
</evidence>
<evidence type="ECO:0000256" key="10">
    <source>
        <dbReference type="ARBA" id="ARBA00012438"/>
    </source>
</evidence>
<dbReference type="PROSITE" id="PS50839">
    <property type="entry name" value="CHASE"/>
    <property type="match status" value="1"/>
</dbReference>
<dbReference type="CDD" id="cd07305">
    <property type="entry name" value="Porin3_Tom40"/>
    <property type="match status" value="1"/>
</dbReference>
<evidence type="ECO:0000313" key="44">
    <source>
        <dbReference type="Proteomes" id="UP000289738"/>
    </source>
</evidence>
<dbReference type="CDD" id="cd02435">
    <property type="entry name" value="CCC1"/>
    <property type="match status" value="1"/>
</dbReference>
<dbReference type="InterPro" id="IPR036097">
    <property type="entry name" value="HisK_dim/P_sf"/>
</dbReference>
<dbReference type="GO" id="GO:0000155">
    <property type="term" value="F:phosphorelay sensor kinase activity"/>
    <property type="evidence" value="ECO:0007669"/>
    <property type="project" value="InterPro"/>
</dbReference>
<dbReference type="InterPro" id="IPR004358">
    <property type="entry name" value="Sig_transdc_His_kin-like_C"/>
</dbReference>
<dbReference type="PROSITE" id="PS50109">
    <property type="entry name" value="HIS_KIN"/>
    <property type="match status" value="1"/>
</dbReference>
<dbReference type="GO" id="GO:0003723">
    <property type="term" value="F:RNA binding"/>
    <property type="evidence" value="ECO:0007669"/>
    <property type="project" value="InterPro"/>
</dbReference>
<dbReference type="SMART" id="SM00651">
    <property type="entry name" value="Sm"/>
    <property type="match status" value="1"/>
</dbReference>
<evidence type="ECO:0000256" key="33">
    <source>
        <dbReference type="ARBA" id="ARBA00023274"/>
    </source>
</evidence>
<keyword evidence="26" id="KW-0406">Ion transport</keyword>
<comment type="similarity">
    <text evidence="8">Belongs to the snRNP core protein family.</text>
</comment>
<gene>
    <name evidence="43" type="ORF">Ahy_A03g010777</name>
</gene>
<dbReference type="FunFam" id="2.40.160.10:FF:000010">
    <property type="entry name" value="Mitochondrial import receptor subunit TOM40-1"/>
    <property type="match status" value="1"/>
</dbReference>
<keyword evidence="33" id="KW-0687">Ribonucleoprotein</keyword>
<dbReference type="InterPro" id="IPR005467">
    <property type="entry name" value="His_kinase_dom"/>
</dbReference>
<evidence type="ECO:0000256" key="37">
    <source>
        <dbReference type="PROSITE-ProRule" id="PRU00169"/>
    </source>
</evidence>
<evidence type="ECO:0000256" key="21">
    <source>
        <dbReference type="ARBA" id="ARBA00022787"/>
    </source>
</evidence>
<dbReference type="PANTHER" id="PTHR43719">
    <property type="entry name" value="TWO-COMPONENT HISTIDINE KINASE"/>
    <property type="match status" value="1"/>
</dbReference>
<evidence type="ECO:0000256" key="16">
    <source>
        <dbReference type="ARBA" id="ARBA00022554"/>
    </source>
</evidence>
<evidence type="ECO:0000256" key="31">
    <source>
        <dbReference type="ARBA" id="ARBA00023187"/>
    </source>
</evidence>
<feature type="transmembrane region" description="Helical" evidence="38">
    <location>
        <begin position="342"/>
        <end position="363"/>
    </location>
</feature>
<evidence type="ECO:0000256" key="13">
    <source>
        <dbReference type="ARBA" id="ARBA00022490"/>
    </source>
</evidence>
<evidence type="ECO:0000256" key="27">
    <source>
        <dbReference type="ARBA" id="ARBA00023114"/>
    </source>
</evidence>
<evidence type="ECO:0000256" key="32">
    <source>
        <dbReference type="ARBA" id="ARBA00023242"/>
    </source>
</evidence>
<comment type="subcellular location">
    <subcellularLocation>
        <location evidence="6">Cytoplasm</location>
        <location evidence="6">Cytosol</location>
    </subcellularLocation>
    <subcellularLocation>
        <location evidence="5">Endoplasmic reticulum membrane</location>
        <topology evidence="5">Multi-pass membrane protein</topology>
    </subcellularLocation>
    <subcellularLocation>
        <location evidence="4">Mitochondrion outer membrane</location>
        <topology evidence="4">Multi-pass membrane protein</topology>
    </subcellularLocation>
    <subcellularLocation>
        <location evidence="2">Nucleus</location>
    </subcellularLocation>
    <subcellularLocation>
        <location evidence="3">Vacuole membrane</location>
        <topology evidence="3">Multi-pass membrane protein</topology>
    </subcellularLocation>
</comment>
<dbReference type="Pfam" id="PF02518">
    <property type="entry name" value="HATPase_c"/>
    <property type="match status" value="1"/>
</dbReference>
<dbReference type="GO" id="GO:0010029">
    <property type="term" value="P:regulation of seed germination"/>
    <property type="evidence" value="ECO:0007669"/>
    <property type="project" value="UniProtKB-ARBA"/>
</dbReference>
<evidence type="ECO:0000256" key="6">
    <source>
        <dbReference type="ARBA" id="ARBA00004514"/>
    </source>
</evidence>
<feature type="domain" description="Response regulatory" evidence="40">
    <location>
        <begin position="714"/>
        <end position="844"/>
    </location>
</feature>
<keyword evidence="11" id="KW-0813">Transport</keyword>
<dbReference type="InterPro" id="IPR047575">
    <property type="entry name" value="Sm"/>
</dbReference>
<dbReference type="PRINTS" id="PR00344">
    <property type="entry name" value="BCTRLSENSOR"/>
</dbReference>
<comment type="similarity">
    <text evidence="9">Belongs to the Tom40 family.</text>
</comment>
<dbReference type="GO" id="GO:0005774">
    <property type="term" value="C:vacuolar membrane"/>
    <property type="evidence" value="ECO:0007669"/>
    <property type="project" value="UniProtKB-SubCell"/>
</dbReference>
<evidence type="ECO:0000259" key="42">
    <source>
        <dbReference type="PROSITE" id="PS52002"/>
    </source>
</evidence>
<feature type="domain" description="Sm" evidence="42">
    <location>
        <begin position="1377"/>
        <end position="1456"/>
    </location>
</feature>
<keyword evidence="18" id="KW-0808">Transferase</keyword>
<dbReference type="InterPro" id="IPR001789">
    <property type="entry name" value="Sig_transdc_resp-reg_receiver"/>
</dbReference>
<dbReference type="Pfam" id="PF01459">
    <property type="entry name" value="Porin_3"/>
    <property type="match status" value="1"/>
</dbReference>
<dbReference type="Pfam" id="PF03924">
    <property type="entry name" value="CHASE"/>
    <property type="match status" value="1"/>
</dbReference>
<dbReference type="Gene3D" id="3.30.565.10">
    <property type="entry name" value="Histidine kinase-like ATPase, C-terminal domain"/>
    <property type="match status" value="1"/>
</dbReference>
<evidence type="ECO:0000256" key="4">
    <source>
        <dbReference type="ARBA" id="ARBA00004374"/>
    </source>
</evidence>
<evidence type="ECO:0000256" key="15">
    <source>
        <dbReference type="ARBA" id="ARBA00022553"/>
    </source>
</evidence>
<protein>
    <recommendedName>
        <fullName evidence="10">histidine kinase</fullName>
        <ecNumber evidence="10">2.7.13.3</ecNumber>
    </recommendedName>
    <alternativeName>
        <fullName evidence="34">snRNP core protein D2</fullName>
    </alternativeName>
</protein>
<accession>A0A445DNI5</accession>
<dbReference type="InterPro" id="IPR056839">
    <property type="entry name" value="Receiver_AHK4/CRE1_1st"/>
</dbReference>
<evidence type="ECO:0000259" key="40">
    <source>
        <dbReference type="PROSITE" id="PS50110"/>
    </source>
</evidence>
<dbReference type="GO" id="GO:0030026">
    <property type="term" value="P:intracellular manganese ion homeostasis"/>
    <property type="evidence" value="ECO:0007669"/>
    <property type="project" value="InterPro"/>
</dbReference>